<evidence type="ECO:0000313" key="3">
    <source>
        <dbReference type="Proteomes" id="UP000199315"/>
    </source>
</evidence>
<dbReference type="Pfam" id="PF02286">
    <property type="entry name" value="Dehydratase_LU"/>
    <property type="match status" value="1"/>
</dbReference>
<dbReference type="Proteomes" id="UP000199315">
    <property type="component" value="Unassembled WGS sequence"/>
</dbReference>
<reference evidence="2 3" key="1">
    <citation type="submission" date="2016-09" db="EMBL/GenBank/DDBJ databases">
        <authorList>
            <person name="Capua I."/>
            <person name="De Benedictis P."/>
            <person name="Joannis T."/>
            <person name="Lombin L.H."/>
            <person name="Cattoli G."/>
        </authorList>
    </citation>
    <scope>NUCLEOTIDE SEQUENCE [LARGE SCALE GENOMIC DNA]</scope>
    <source>
        <strain evidence="2 3">GluBS11</strain>
    </source>
</reference>
<dbReference type="NCBIfam" id="NF011979">
    <property type="entry name" value="PRK15444.1"/>
    <property type="match status" value="1"/>
</dbReference>
<dbReference type="GO" id="GO:0016836">
    <property type="term" value="F:hydro-lyase activity"/>
    <property type="evidence" value="ECO:0007669"/>
    <property type="project" value="InterPro"/>
</dbReference>
<dbReference type="GO" id="GO:0031419">
    <property type="term" value="F:cobalamin binding"/>
    <property type="evidence" value="ECO:0007669"/>
    <property type="project" value="InterPro"/>
</dbReference>
<dbReference type="SUPFAM" id="SSF51703">
    <property type="entry name" value="Cobalamin (vitamin B12)-dependent enzymes"/>
    <property type="match status" value="1"/>
</dbReference>
<gene>
    <name evidence="2" type="ORF">SAMN05421730_100557</name>
</gene>
<proteinExistence type="predicted"/>
<protein>
    <submittedName>
        <fullName evidence="2">Glycerol dehydratase large subunit</fullName>
    </submittedName>
</protein>
<dbReference type="InterPro" id="IPR016176">
    <property type="entry name" value="Cbl-dep_enz_cat"/>
</dbReference>
<dbReference type="OrthoDB" id="304739at2"/>
<dbReference type="AlphaFoldDB" id="A0A1D3TRW8"/>
<feature type="domain" description="Diol/glycerol dehydratase large subunit" evidence="1">
    <location>
        <begin position="2"/>
        <end position="552"/>
    </location>
</feature>
<organism evidence="2 3">
    <name type="scientific">Anaerobium acetethylicum</name>
    <dbReference type="NCBI Taxonomy" id="1619234"/>
    <lineage>
        <taxon>Bacteria</taxon>
        <taxon>Bacillati</taxon>
        <taxon>Bacillota</taxon>
        <taxon>Clostridia</taxon>
        <taxon>Lachnospirales</taxon>
        <taxon>Lachnospiraceae</taxon>
        <taxon>Anaerobium</taxon>
    </lineage>
</organism>
<evidence type="ECO:0000313" key="2">
    <source>
        <dbReference type="EMBL" id="SCP96525.1"/>
    </source>
</evidence>
<dbReference type="Gene3D" id="3.20.20.350">
    <property type="entry name" value="Diol/glycerol dehydratase, large subunit"/>
    <property type="match status" value="1"/>
</dbReference>
<dbReference type="RefSeq" id="WP_091231841.1">
    <property type="nucleotide sequence ID" value="NZ_FMKA01000005.1"/>
</dbReference>
<dbReference type="InterPro" id="IPR003206">
    <property type="entry name" value="Diol/glycerol_deHydtase_lsu"/>
</dbReference>
<dbReference type="InterPro" id="IPR036999">
    <property type="entry name" value="Diol/glycerol_deHase_lsu_sf"/>
</dbReference>
<dbReference type="EMBL" id="FMKA01000005">
    <property type="protein sequence ID" value="SCP96525.1"/>
    <property type="molecule type" value="Genomic_DNA"/>
</dbReference>
<dbReference type="STRING" id="1619234.SAMN05421730_100557"/>
<accession>A0A1D3TRW8</accession>
<sequence>MKQSKRMEALRRRPINKDGYINEWPEKGFVAMSSPYDPKPSVKVKDGMVVELDGRSREEFDFIDQFIADYAIRVDRTERAMAISSLEIARKIVDINISRKEILEIVSGITPAKMTEVINYLNVVEMMMSMQKMRARKTPANQAHITNLKDDPVQIAADAAEGALRGFREEETTVGIARYAPFNAIALFIGSQAGRKGVLTQCAVEEATELELGIRGFTTYAETMSVYGTEKVFVDGDDTPYSKAFLASAYASRGLKTRFTSGSGSEVLMGSAEQKSMLYLETRCLYVTKGAGTQGIQNGSVSCIGVTASVPSGIREIIGENLVAALLGLECASSNDQSFSNSDIRRTARTMLQFLPGTDFIFSGYAAEPNYDNLFAGSNFDAEDFDDYNVLQRDMQVDGGLRPVKEEDVIRVRYTAAKAVQAVFRYLGLTEVTDEQVEAVTYAHGSKDTLSRDVVADLMAVEDLMKRGITGVDVVKALAETGFEELADSILSMLKQRVVGDYMQTSAILDEEFHVVSAVNRPNDYMGPGTGYRVDGERWEEIKAIPNIIDPDHF</sequence>
<name>A0A1D3TRW8_9FIRM</name>
<evidence type="ECO:0000259" key="1">
    <source>
        <dbReference type="Pfam" id="PF02286"/>
    </source>
</evidence>
<keyword evidence="3" id="KW-1185">Reference proteome</keyword>